<dbReference type="RefSeq" id="WP_043575010.1">
    <property type="nucleotide sequence ID" value="NZ_CP142381.1"/>
</dbReference>
<organism evidence="2 3">
    <name type="scientific">Chromobacterium subtsugae</name>
    <dbReference type="NCBI Taxonomy" id="251747"/>
    <lineage>
        <taxon>Bacteria</taxon>
        <taxon>Pseudomonadati</taxon>
        <taxon>Pseudomonadota</taxon>
        <taxon>Betaproteobacteria</taxon>
        <taxon>Neisseriales</taxon>
        <taxon>Chromobacteriaceae</taxon>
        <taxon>Chromobacterium</taxon>
    </lineage>
</organism>
<gene>
    <name evidence="2" type="ORF">KIF53_18225</name>
</gene>
<sequence>MRKPLMTLLLSLPCALASLPAGSAPAAGLAGDYLANIGAPGNRLQLRLSCRDDAHCELATAFEAAGAPSQPVRQRLDQVLALQDKTEAENALRFAVQHRGDQPLPPDLAEAMAKLKPVLSGQPAIRQCWDLNLPQPGEMLACTLSGAPAGSAPLYLFGTLQADGQAGFRRYVIYPLSRQ</sequence>
<reference evidence="2 3" key="1">
    <citation type="submission" date="2021-05" db="EMBL/GenBank/DDBJ databases">
        <title>Draft Whole Genome Sequencing Of Biosensor Chromobacterium violaceum Strain CV026 Reveals A Regulatory RNA In Chromobacterium violaceum Phenotype Regulatory Network.</title>
        <authorList>
            <person name="Hong K.W."/>
            <person name="Chan K.G."/>
            <person name="Chang C.-Y."/>
        </authorList>
    </citation>
    <scope>NUCLEOTIDE SEQUENCE [LARGE SCALE GENOMIC DNA]</scope>
    <source>
        <strain evidence="2 3">ATCC 31532</strain>
    </source>
</reference>
<accession>A0ABS7FHM4</accession>
<keyword evidence="3" id="KW-1185">Reference proteome</keyword>
<keyword evidence="1" id="KW-0732">Signal</keyword>
<evidence type="ECO:0000313" key="2">
    <source>
        <dbReference type="EMBL" id="MBW8289577.1"/>
    </source>
</evidence>
<evidence type="ECO:0000313" key="3">
    <source>
        <dbReference type="Proteomes" id="UP000711178"/>
    </source>
</evidence>
<protein>
    <submittedName>
        <fullName evidence="2">Uncharacterized protein</fullName>
    </submittedName>
</protein>
<comment type="caution">
    <text evidence="2">The sequence shown here is derived from an EMBL/GenBank/DDBJ whole genome shotgun (WGS) entry which is preliminary data.</text>
</comment>
<name>A0ABS7FHM4_9NEIS</name>
<feature type="chain" id="PRO_5046032961" evidence="1">
    <location>
        <begin position="27"/>
        <end position="179"/>
    </location>
</feature>
<feature type="signal peptide" evidence="1">
    <location>
        <begin position="1"/>
        <end position="26"/>
    </location>
</feature>
<dbReference type="GeneID" id="89683783"/>
<proteinExistence type="predicted"/>
<dbReference type="Proteomes" id="UP000711178">
    <property type="component" value="Unassembled WGS sequence"/>
</dbReference>
<dbReference type="EMBL" id="JAHDTB010000019">
    <property type="protein sequence ID" value="MBW8289577.1"/>
    <property type="molecule type" value="Genomic_DNA"/>
</dbReference>
<evidence type="ECO:0000256" key="1">
    <source>
        <dbReference type="SAM" id="SignalP"/>
    </source>
</evidence>